<dbReference type="AlphaFoldDB" id="A0A0D8J521"/>
<keyword evidence="6" id="KW-1185">Reference proteome</keyword>
<name>A0A0D8J521_9FIRM</name>
<dbReference type="PROSITE" id="PS51257">
    <property type="entry name" value="PROKAR_LIPOPROTEIN"/>
    <property type="match status" value="1"/>
</dbReference>
<protein>
    <submittedName>
        <fullName evidence="5">Pyridine nucleotide-disulfide oxidoreductase</fullName>
    </submittedName>
</protein>
<reference evidence="5" key="1">
    <citation type="submission" date="2015-02" db="EMBL/GenBank/DDBJ databases">
        <title>A novel member of the family Ruminococcaceae isolated from human feces.</title>
        <authorList>
            <person name="Shkoporov A.N."/>
            <person name="Chaplin A.V."/>
            <person name="Motuzova O.V."/>
            <person name="Kafarskaia L.I."/>
            <person name="Khokhlova E.V."/>
            <person name="Efimov B.A."/>
        </authorList>
    </citation>
    <scope>NUCLEOTIDE SEQUENCE [LARGE SCALE GENOMIC DNA]</scope>
    <source>
        <strain evidence="5">585-1</strain>
    </source>
</reference>
<evidence type="ECO:0000313" key="6">
    <source>
        <dbReference type="Proteomes" id="UP000032483"/>
    </source>
</evidence>
<evidence type="ECO:0000256" key="2">
    <source>
        <dbReference type="ARBA" id="ARBA00022630"/>
    </source>
</evidence>
<dbReference type="EMBL" id="JXXK01000003">
    <property type="protein sequence ID" value="KJF40898.1"/>
    <property type="molecule type" value="Genomic_DNA"/>
</dbReference>
<keyword evidence="3" id="KW-0274">FAD</keyword>
<dbReference type="GeneID" id="42855694"/>
<proteinExistence type="predicted"/>
<dbReference type="SUPFAM" id="SSF51905">
    <property type="entry name" value="FAD/NAD(P)-binding domain"/>
    <property type="match status" value="2"/>
</dbReference>
<keyword evidence="2" id="KW-0285">Flavoprotein</keyword>
<dbReference type="Gene3D" id="3.50.50.60">
    <property type="entry name" value="FAD/NAD(P)-binding domain"/>
    <property type="match status" value="2"/>
</dbReference>
<evidence type="ECO:0000256" key="1">
    <source>
        <dbReference type="ARBA" id="ARBA00001974"/>
    </source>
</evidence>
<dbReference type="GO" id="GO:0016491">
    <property type="term" value="F:oxidoreductase activity"/>
    <property type="evidence" value="ECO:0007669"/>
    <property type="project" value="InterPro"/>
</dbReference>
<dbReference type="Proteomes" id="UP000032483">
    <property type="component" value="Unassembled WGS sequence"/>
</dbReference>
<comment type="cofactor">
    <cofactor evidence="1">
        <name>FAD</name>
        <dbReference type="ChEBI" id="CHEBI:57692"/>
    </cofactor>
</comment>
<feature type="domain" description="FAD/NAD(P)-binding" evidence="4">
    <location>
        <begin position="2"/>
        <end position="295"/>
    </location>
</feature>
<dbReference type="PRINTS" id="PR00411">
    <property type="entry name" value="PNDRDTASEI"/>
</dbReference>
<dbReference type="PANTHER" id="PTHR43429:SF3">
    <property type="entry name" value="NITRITE REDUCTASE [NAD(P)H]"/>
    <property type="match status" value="1"/>
</dbReference>
<evidence type="ECO:0000259" key="4">
    <source>
        <dbReference type="Pfam" id="PF07992"/>
    </source>
</evidence>
<evidence type="ECO:0000313" key="5">
    <source>
        <dbReference type="EMBL" id="KJF40898.1"/>
    </source>
</evidence>
<accession>A0A0D8J521</accession>
<dbReference type="InterPro" id="IPR016156">
    <property type="entry name" value="FAD/NAD-linked_Rdtase_dimer_sf"/>
</dbReference>
<dbReference type="PRINTS" id="PR00368">
    <property type="entry name" value="FADPNR"/>
</dbReference>
<gene>
    <name evidence="5" type="ORF">TQ39_03475</name>
</gene>
<sequence length="409" mass="43669">MRYVIIGGSAAAIGCIEGVRSVDKTGEIILITGETEWNYSRPLISYLLEGKTTRDKMWCRPDSFFTRNGVTVKAGVLATTLDAGDRTVRLSTGERLAYDRLLAATGSRPFVPPIPGLETVERTFCFQTLSDASALAEALRPESRVLILGAGLTGVKCAEGIRGLCAQIAIADLAPRVLPAVLDDTAAAMVQARMEEKGVRFYLNDSAAAFRGNTARLQSGTELEFDVLVTAVGVRPNTQLVADAGGAVDRGILVDGRCATTLPDVYAAGDCAQGYDAVSGEKRMLPLWPNAMLQGETAGINMAGGRADYTQGIALNASGVFGLHMITAGSYEGESFTVQRDGSYKRLVTADGVLKGVIMVGDVSRAGIYTDLIRKKKPLSEIDFDLIRESPQLMAFSQKDRRVQLGGEV</sequence>
<dbReference type="InterPro" id="IPR036188">
    <property type="entry name" value="FAD/NAD-bd_sf"/>
</dbReference>
<dbReference type="InterPro" id="IPR023753">
    <property type="entry name" value="FAD/NAD-binding_dom"/>
</dbReference>
<comment type="caution">
    <text evidence="5">The sequence shown here is derived from an EMBL/GenBank/DDBJ whole genome shotgun (WGS) entry which is preliminary data.</text>
</comment>
<dbReference type="InterPro" id="IPR050260">
    <property type="entry name" value="FAD-bd_OxRdtase"/>
</dbReference>
<organism evidence="5 6">
    <name type="scientific">Ruthenibacterium lactatiformans</name>
    <dbReference type="NCBI Taxonomy" id="1550024"/>
    <lineage>
        <taxon>Bacteria</taxon>
        <taxon>Bacillati</taxon>
        <taxon>Bacillota</taxon>
        <taxon>Clostridia</taxon>
        <taxon>Eubacteriales</taxon>
        <taxon>Oscillospiraceae</taxon>
        <taxon>Ruthenibacterium</taxon>
    </lineage>
</organism>
<dbReference type="RefSeq" id="WP_050004580.1">
    <property type="nucleotide sequence ID" value="NZ_DAWBJP010000005.1"/>
</dbReference>
<dbReference type="Pfam" id="PF07992">
    <property type="entry name" value="Pyr_redox_2"/>
    <property type="match status" value="1"/>
</dbReference>
<dbReference type="Gene3D" id="3.30.390.30">
    <property type="match status" value="1"/>
</dbReference>
<dbReference type="PANTHER" id="PTHR43429">
    <property type="entry name" value="PYRIDINE NUCLEOTIDE-DISULFIDE OXIDOREDUCTASE DOMAIN-CONTAINING"/>
    <property type="match status" value="1"/>
</dbReference>
<evidence type="ECO:0000256" key="3">
    <source>
        <dbReference type="ARBA" id="ARBA00022827"/>
    </source>
</evidence>